<evidence type="ECO:0000256" key="2">
    <source>
        <dbReference type="SAM" id="MobiDB-lite"/>
    </source>
</evidence>
<sequence>THSRDDEAIENNGDSLDRPTGRKKEKEFRKWKGKNTESDSKFAKILQGQILLGLATVADEKVVVLKEEQQRLVLLLQSKTRFNQQDEVVSTVPKMDISWPKNVQHISNVTFDHFKGFLGLPVEFEVEGEGVFRINPENNKGEHVRDQLNRGIVPYDIDVHCLAGLIKAWFRELPERILDGLSPEDESVELVKQLLPIPYALLNWDVNFMVDVVEEEDLNKMNSINIAMVFAPNMTQISNPLMALMHAVQVMNLLKTLIIKILREREETAIGGGYSPFLSRYSDRQTNDDSDSQQELDTSCELKRPSIEIHYSQSSKDEEEVDLINKIEESFLRQLDEKEEISSDCPYVKPNMCSYYNIKSGFLFSDNKEESSSLLRSMHCITQVQMSIMLLVNMQYY</sequence>
<dbReference type="OrthoDB" id="185175at2759"/>
<feature type="region of interest" description="Disordered" evidence="2">
    <location>
        <begin position="1"/>
        <end position="34"/>
    </location>
</feature>
<evidence type="ECO:0000259" key="3">
    <source>
        <dbReference type="PROSITE" id="PS50238"/>
    </source>
</evidence>
<dbReference type="InterPro" id="IPR000198">
    <property type="entry name" value="RhoGAP_dom"/>
</dbReference>
<feature type="non-terminal residue" evidence="4">
    <location>
        <position position="1"/>
    </location>
</feature>
<dbReference type="InterPro" id="IPR044785">
    <property type="entry name" value="RopGAP1-5"/>
</dbReference>
<dbReference type="Gene3D" id="1.10.555.10">
    <property type="entry name" value="Rho GTPase activation protein"/>
    <property type="match status" value="1"/>
</dbReference>
<protein>
    <recommendedName>
        <fullName evidence="3">Rho-GAP domain-containing protein</fullName>
    </recommendedName>
</protein>
<dbReference type="SUPFAM" id="SSF48350">
    <property type="entry name" value="GTPase activation domain, GAP"/>
    <property type="match status" value="1"/>
</dbReference>
<dbReference type="PANTHER" id="PTHR23177">
    <property type="entry name" value="MKIAA1688 PROTEIN"/>
    <property type="match status" value="1"/>
</dbReference>
<dbReference type="AlphaFoldDB" id="A0A7J7LWF6"/>
<gene>
    <name evidence="4" type="ORF">GIB67_036674</name>
</gene>
<keyword evidence="5" id="KW-1185">Reference proteome</keyword>
<feature type="domain" description="Rho-GAP" evidence="3">
    <location>
        <begin position="90"/>
        <end position="270"/>
    </location>
</feature>
<dbReference type="Proteomes" id="UP000541444">
    <property type="component" value="Unassembled WGS sequence"/>
</dbReference>
<organism evidence="4 5">
    <name type="scientific">Kingdonia uniflora</name>
    <dbReference type="NCBI Taxonomy" id="39325"/>
    <lineage>
        <taxon>Eukaryota</taxon>
        <taxon>Viridiplantae</taxon>
        <taxon>Streptophyta</taxon>
        <taxon>Embryophyta</taxon>
        <taxon>Tracheophyta</taxon>
        <taxon>Spermatophyta</taxon>
        <taxon>Magnoliopsida</taxon>
        <taxon>Ranunculales</taxon>
        <taxon>Circaeasteraceae</taxon>
        <taxon>Kingdonia</taxon>
    </lineage>
</organism>
<feature type="compositionally biased region" description="Basic and acidic residues" evidence="2">
    <location>
        <begin position="15"/>
        <end position="34"/>
    </location>
</feature>
<name>A0A7J7LWF6_9MAGN</name>
<dbReference type="PROSITE" id="PS50238">
    <property type="entry name" value="RHOGAP"/>
    <property type="match status" value="1"/>
</dbReference>
<evidence type="ECO:0000313" key="5">
    <source>
        <dbReference type="Proteomes" id="UP000541444"/>
    </source>
</evidence>
<reference evidence="4 5" key="1">
    <citation type="journal article" date="2020" name="IScience">
        <title>Genome Sequencing of the Endangered Kingdonia uniflora (Circaeasteraceae, Ranunculales) Reveals Potential Mechanisms of Evolutionary Specialization.</title>
        <authorList>
            <person name="Sun Y."/>
            <person name="Deng T."/>
            <person name="Zhang A."/>
            <person name="Moore M.J."/>
            <person name="Landis J.B."/>
            <person name="Lin N."/>
            <person name="Zhang H."/>
            <person name="Zhang X."/>
            <person name="Huang J."/>
            <person name="Zhang X."/>
            <person name="Sun H."/>
            <person name="Wang H."/>
        </authorList>
    </citation>
    <scope>NUCLEOTIDE SEQUENCE [LARGE SCALE GENOMIC DNA]</scope>
    <source>
        <strain evidence="4">TB1705</strain>
        <tissue evidence="4">Leaf</tissue>
    </source>
</reference>
<proteinExistence type="predicted"/>
<evidence type="ECO:0000256" key="1">
    <source>
        <dbReference type="ARBA" id="ARBA00022468"/>
    </source>
</evidence>
<dbReference type="PANTHER" id="PTHR23177:SF35">
    <property type="entry name" value="RHO GTPASE-ACTIVATING PROTEIN GACA"/>
    <property type="match status" value="1"/>
</dbReference>
<dbReference type="GO" id="GO:0005096">
    <property type="term" value="F:GTPase activator activity"/>
    <property type="evidence" value="ECO:0007669"/>
    <property type="project" value="UniProtKB-KW"/>
</dbReference>
<accession>A0A7J7LWF6</accession>
<dbReference type="EMBL" id="JACGCM010001948">
    <property type="protein sequence ID" value="KAF6146955.1"/>
    <property type="molecule type" value="Genomic_DNA"/>
</dbReference>
<comment type="caution">
    <text evidence="4">The sequence shown here is derived from an EMBL/GenBank/DDBJ whole genome shotgun (WGS) entry which is preliminary data.</text>
</comment>
<dbReference type="CDD" id="cd00159">
    <property type="entry name" value="RhoGAP"/>
    <property type="match status" value="1"/>
</dbReference>
<dbReference type="Pfam" id="PF00620">
    <property type="entry name" value="RhoGAP"/>
    <property type="match status" value="1"/>
</dbReference>
<dbReference type="InterPro" id="IPR008936">
    <property type="entry name" value="Rho_GTPase_activation_prot"/>
</dbReference>
<evidence type="ECO:0000313" key="4">
    <source>
        <dbReference type="EMBL" id="KAF6146955.1"/>
    </source>
</evidence>
<keyword evidence="1" id="KW-0343">GTPase activation</keyword>
<dbReference type="SMART" id="SM00324">
    <property type="entry name" value="RhoGAP"/>
    <property type="match status" value="1"/>
</dbReference>
<dbReference type="GO" id="GO:0007165">
    <property type="term" value="P:signal transduction"/>
    <property type="evidence" value="ECO:0007669"/>
    <property type="project" value="InterPro"/>
</dbReference>